<reference evidence="1 2" key="1">
    <citation type="submission" date="2021-06" db="EMBL/GenBank/DDBJ databases">
        <title>Caerostris extrusa draft genome.</title>
        <authorList>
            <person name="Kono N."/>
            <person name="Arakawa K."/>
        </authorList>
    </citation>
    <scope>NUCLEOTIDE SEQUENCE [LARGE SCALE GENOMIC DNA]</scope>
</reference>
<keyword evidence="2" id="KW-1185">Reference proteome</keyword>
<evidence type="ECO:0000313" key="2">
    <source>
        <dbReference type="Proteomes" id="UP001054945"/>
    </source>
</evidence>
<protein>
    <submittedName>
        <fullName evidence="1">Uncharacterized protein</fullName>
    </submittedName>
</protein>
<accession>A0AAV4QVU0</accession>
<proteinExistence type="predicted"/>
<evidence type="ECO:0000313" key="1">
    <source>
        <dbReference type="EMBL" id="GIY12399.1"/>
    </source>
</evidence>
<gene>
    <name evidence="1" type="ORF">CEXT_532681</name>
</gene>
<comment type="caution">
    <text evidence="1">The sequence shown here is derived from an EMBL/GenBank/DDBJ whole genome shotgun (WGS) entry which is preliminary data.</text>
</comment>
<dbReference type="Proteomes" id="UP001054945">
    <property type="component" value="Unassembled WGS sequence"/>
</dbReference>
<dbReference type="AlphaFoldDB" id="A0AAV4QVU0"/>
<name>A0AAV4QVU0_CAEEX</name>
<organism evidence="1 2">
    <name type="scientific">Caerostris extrusa</name>
    <name type="common">Bark spider</name>
    <name type="synonym">Caerostris bankana</name>
    <dbReference type="NCBI Taxonomy" id="172846"/>
    <lineage>
        <taxon>Eukaryota</taxon>
        <taxon>Metazoa</taxon>
        <taxon>Ecdysozoa</taxon>
        <taxon>Arthropoda</taxon>
        <taxon>Chelicerata</taxon>
        <taxon>Arachnida</taxon>
        <taxon>Araneae</taxon>
        <taxon>Araneomorphae</taxon>
        <taxon>Entelegynae</taxon>
        <taxon>Araneoidea</taxon>
        <taxon>Araneidae</taxon>
        <taxon>Caerostris</taxon>
    </lineage>
</organism>
<sequence>MDGRKERRMYERMERRRGGRKEGWIDGRKERRMEGKKEGRKYIPVHEKFCLITSITCGIIGGSLSTYASIIDIVQTVSFQPPCYVNLTAASNL</sequence>
<dbReference type="EMBL" id="BPLR01006784">
    <property type="protein sequence ID" value="GIY12399.1"/>
    <property type="molecule type" value="Genomic_DNA"/>
</dbReference>